<feature type="compositionally biased region" description="Basic and acidic residues" evidence="1">
    <location>
        <begin position="83"/>
        <end position="103"/>
    </location>
</feature>
<dbReference type="SUPFAM" id="SSF48371">
    <property type="entry name" value="ARM repeat"/>
    <property type="match status" value="1"/>
</dbReference>
<dbReference type="Gene3D" id="1.25.10.10">
    <property type="entry name" value="Leucine-rich Repeat Variant"/>
    <property type="match status" value="1"/>
</dbReference>
<dbReference type="PROSITE" id="PS50222">
    <property type="entry name" value="EF_HAND_2"/>
    <property type="match status" value="2"/>
</dbReference>
<dbReference type="Pfam" id="PF12348">
    <property type="entry name" value="CLASP_N"/>
    <property type="match status" value="1"/>
</dbReference>
<accession>X6M541</accession>
<evidence type="ECO:0000259" key="2">
    <source>
        <dbReference type="PROSITE" id="PS50222"/>
    </source>
</evidence>
<dbReference type="InterPro" id="IPR011989">
    <property type="entry name" value="ARM-like"/>
</dbReference>
<dbReference type="SUPFAM" id="SSF47473">
    <property type="entry name" value="EF-hand"/>
    <property type="match status" value="1"/>
</dbReference>
<name>X6M541_RETFI</name>
<dbReference type="SMART" id="SM00054">
    <property type="entry name" value="EFh"/>
    <property type="match status" value="2"/>
</dbReference>
<feature type="region of interest" description="Disordered" evidence="1">
    <location>
        <begin position="82"/>
        <end position="132"/>
    </location>
</feature>
<dbReference type="GO" id="GO:0005509">
    <property type="term" value="F:calcium ion binding"/>
    <property type="evidence" value="ECO:0007669"/>
    <property type="project" value="InterPro"/>
</dbReference>
<dbReference type="Gene3D" id="1.10.238.10">
    <property type="entry name" value="EF-hand"/>
    <property type="match status" value="1"/>
</dbReference>
<feature type="domain" description="EF-hand" evidence="2">
    <location>
        <begin position="232"/>
        <end position="267"/>
    </location>
</feature>
<dbReference type="InterPro" id="IPR024395">
    <property type="entry name" value="CLASP_N_dom"/>
</dbReference>
<comment type="caution">
    <text evidence="3">The sequence shown here is derived from an EMBL/GenBank/DDBJ whole genome shotgun (WGS) entry which is preliminary data.</text>
</comment>
<sequence>MKNMITIGMEELYSKQLINAEKLIGSEAFLGWYKENFITLPIESHLDKSAADNWTGGKVTILMSSPREKELPGLSKQPSRIRVLVDSDVKDPTKEAEKDKSNQTEKPSTGTPLPLQSNTVKDYRPVSAPSSPLPGNDNAVCLFKRLSNRVKRKSMMMERKQIDIILDSFANGHGYIDNKDLDKIWEQLKDSIGNRTIAECIQELDKANTAKSKSNNYRNGVESRLKQILQTITDEDIRVAFNKVDIENSGKIHFTAFCYALEDLNIRWGIDEAKAIFTKLDEHKTKYIDFQEFKQGLFEVNGDQMESFWLRLLGKENTQEAIHGKEDLRTDAFENEDENKEPMTLEEILPIIDNKKSDWKERLRALRDLALHFTKDAGSHLHKTPSEFQQEMERFKEPLALQILEMRSAVCRAACQYTAEIIIFRKQQMLPFVPFLLHKLFEARRNSIKVIAESAYNCGQVMIQNVSDNDQHILLDTLIAEFDTKFAVVRETILEYVEIIVQQTTDNKKDDPYFDKIESLLTKAIADADGKVRTQAFQTLASLSFVDEPRSRK</sequence>
<dbReference type="InterPro" id="IPR002048">
    <property type="entry name" value="EF_hand_dom"/>
</dbReference>
<reference evidence="3 4" key="1">
    <citation type="journal article" date="2013" name="Curr. Biol.">
        <title>The Genome of the Foraminiferan Reticulomyxa filosa.</title>
        <authorList>
            <person name="Glockner G."/>
            <person name="Hulsmann N."/>
            <person name="Schleicher M."/>
            <person name="Noegel A.A."/>
            <person name="Eichinger L."/>
            <person name="Gallinger C."/>
            <person name="Pawlowski J."/>
            <person name="Sierra R."/>
            <person name="Euteneuer U."/>
            <person name="Pillet L."/>
            <person name="Moustafa A."/>
            <person name="Platzer M."/>
            <person name="Groth M."/>
            <person name="Szafranski K."/>
            <person name="Schliwa M."/>
        </authorList>
    </citation>
    <scope>NUCLEOTIDE SEQUENCE [LARGE SCALE GENOMIC DNA]</scope>
</reference>
<dbReference type="AlphaFoldDB" id="X6M541"/>
<dbReference type="Proteomes" id="UP000023152">
    <property type="component" value="Unassembled WGS sequence"/>
</dbReference>
<proteinExistence type="predicted"/>
<protein>
    <recommendedName>
        <fullName evidence="2">EF-hand domain-containing protein</fullName>
    </recommendedName>
</protein>
<gene>
    <name evidence="3" type="ORF">RFI_28289</name>
</gene>
<dbReference type="InterPro" id="IPR011992">
    <property type="entry name" value="EF-hand-dom_pair"/>
</dbReference>
<feature type="compositionally biased region" description="Polar residues" evidence="1">
    <location>
        <begin position="104"/>
        <end position="120"/>
    </location>
</feature>
<keyword evidence="4" id="KW-1185">Reference proteome</keyword>
<organism evidence="3 4">
    <name type="scientific">Reticulomyxa filosa</name>
    <dbReference type="NCBI Taxonomy" id="46433"/>
    <lineage>
        <taxon>Eukaryota</taxon>
        <taxon>Sar</taxon>
        <taxon>Rhizaria</taxon>
        <taxon>Retaria</taxon>
        <taxon>Foraminifera</taxon>
        <taxon>Monothalamids</taxon>
        <taxon>Reticulomyxidae</taxon>
        <taxon>Reticulomyxa</taxon>
    </lineage>
</organism>
<feature type="domain" description="EF-hand" evidence="2">
    <location>
        <begin position="268"/>
        <end position="303"/>
    </location>
</feature>
<dbReference type="EMBL" id="ASPP01024359">
    <property type="protein sequence ID" value="ETO09103.1"/>
    <property type="molecule type" value="Genomic_DNA"/>
</dbReference>
<evidence type="ECO:0000313" key="4">
    <source>
        <dbReference type="Proteomes" id="UP000023152"/>
    </source>
</evidence>
<evidence type="ECO:0000313" key="3">
    <source>
        <dbReference type="EMBL" id="ETO09103.1"/>
    </source>
</evidence>
<dbReference type="InterPro" id="IPR016024">
    <property type="entry name" value="ARM-type_fold"/>
</dbReference>
<evidence type="ECO:0000256" key="1">
    <source>
        <dbReference type="SAM" id="MobiDB-lite"/>
    </source>
</evidence>